<proteinExistence type="predicted"/>
<reference evidence="2" key="1">
    <citation type="submission" date="2021-01" db="EMBL/GenBank/DDBJ databases">
        <title>Whole genome shotgun sequence of Rugosimonospora africana NBRC 104875.</title>
        <authorList>
            <person name="Komaki H."/>
            <person name="Tamura T."/>
        </authorList>
    </citation>
    <scope>NUCLEOTIDE SEQUENCE</scope>
    <source>
        <strain evidence="2">NBRC 104875</strain>
    </source>
</reference>
<organism evidence="2 3">
    <name type="scientific">Rugosimonospora africana</name>
    <dbReference type="NCBI Taxonomy" id="556532"/>
    <lineage>
        <taxon>Bacteria</taxon>
        <taxon>Bacillati</taxon>
        <taxon>Actinomycetota</taxon>
        <taxon>Actinomycetes</taxon>
        <taxon>Micromonosporales</taxon>
        <taxon>Micromonosporaceae</taxon>
        <taxon>Rugosimonospora</taxon>
    </lineage>
</organism>
<name>A0A8J3R549_9ACTN</name>
<dbReference type="EMBL" id="BONZ01000134">
    <property type="protein sequence ID" value="GIH21485.1"/>
    <property type="molecule type" value="Genomic_DNA"/>
</dbReference>
<keyword evidence="1" id="KW-1133">Transmembrane helix</keyword>
<protein>
    <submittedName>
        <fullName evidence="2">ABC transporter permease</fullName>
    </submittedName>
</protein>
<keyword evidence="3" id="KW-1185">Reference proteome</keyword>
<dbReference type="RefSeq" id="WP_203924862.1">
    <property type="nucleotide sequence ID" value="NZ_BONZ01000134.1"/>
</dbReference>
<comment type="caution">
    <text evidence="2">The sequence shown here is derived from an EMBL/GenBank/DDBJ whole genome shotgun (WGS) entry which is preliminary data.</text>
</comment>
<feature type="transmembrane region" description="Helical" evidence="1">
    <location>
        <begin position="126"/>
        <end position="146"/>
    </location>
</feature>
<accession>A0A8J3R549</accession>
<keyword evidence="1" id="KW-0812">Transmembrane</keyword>
<keyword evidence="1" id="KW-0472">Membrane</keyword>
<evidence type="ECO:0000313" key="3">
    <source>
        <dbReference type="Proteomes" id="UP000642748"/>
    </source>
</evidence>
<evidence type="ECO:0000313" key="2">
    <source>
        <dbReference type="EMBL" id="GIH21485.1"/>
    </source>
</evidence>
<gene>
    <name evidence="2" type="ORF">Raf01_96570</name>
</gene>
<feature type="transmembrane region" description="Helical" evidence="1">
    <location>
        <begin position="234"/>
        <end position="252"/>
    </location>
</feature>
<dbReference type="AlphaFoldDB" id="A0A8J3R549"/>
<feature type="transmembrane region" description="Helical" evidence="1">
    <location>
        <begin position="166"/>
        <end position="188"/>
    </location>
</feature>
<sequence>MTSSTIPHSSYPPAVAELLPRARAWVAKLGEVPSQNRIKAEFRLGTDKARQLRGALLTPEAPAPADPVPVDPPPAAEIAAPVVSPLPTPVVEPVTTAAPEVTAPPTADPAPVAAPVSWWRHAAQSLPLVLLALPAFVAIWSGWVGLGSLTGFGMVHPLPGIADKVSLNTAITLPIGVETYAAYALNVALTKGMPARARRFAKWSAFGSLLLGALGQVAYHLMTTAHMTHAPWEITTAVASLPVIVLGMGAALRHLKNDAD</sequence>
<feature type="transmembrane region" description="Helical" evidence="1">
    <location>
        <begin position="200"/>
        <end position="222"/>
    </location>
</feature>
<dbReference type="Proteomes" id="UP000642748">
    <property type="component" value="Unassembled WGS sequence"/>
</dbReference>
<evidence type="ECO:0000256" key="1">
    <source>
        <dbReference type="SAM" id="Phobius"/>
    </source>
</evidence>